<evidence type="ECO:0000256" key="1">
    <source>
        <dbReference type="ARBA" id="ARBA00004761"/>
    </source>
</evidence>
<dbReference type="Gene3D" id="3.20.20.70">
    <property type="entry name" value="Aldolase class I"/>
    <property type="match status" value="1"/>
</dbReference>
<dbReference type="InterPro" id="IPR013785">
    <property type="entry name" value="Aldolase_TIM"/>
</dbReference>
<evidence type="ECO:0000256" key="4">
    <source>
        <dbReference type="ARBA" id="ARBA00023239"/>
    </source>
</evidence>
<gene>
    <name evidence="6" type="ORF">BDD14_4829</name>
</gene>
<evidence type="ECO:0000313" key="7">
    <source>
        <dbReference type="Proteomes" id="UP000292958"/>
    </source>
</evidence>
<reference evidence="6 7" key="1">
    <citation type="submission" date="2019-02" db="EMBL/GenBank/DDBJ databases">
        <title>Genomic Encyclopedia of Archaeal and Bacterial Type Strains, Phase II (KMG-II): from individual species to whole genera.</title>
        <authorList>
            <person name="Goeker M."/>
        </authorList>
    </citation>
    <scope>NUCLEOTIDE SEQUENCE [LARGE SCALE GENOMIC DNA]</scope>
    <source>
        <strain evidence="6 7">DSM 18101</strain>
    </source>
</reference>
<name>A0A4Q7YZ61_9BACT</name>
<dbReference type="SUPFAM" id="SSF51569">
    <property type="entry name" value="Aldolase"/>
    <property type="match status" value="1"/>
</dbReference>
<comment type="subunit">
    <text evidence="3">Homotrimer.</text>
</comment>
<sequence length="217" mass="22729">MAIESSDLRGWISRCPVIAILRGIRPDEAEFIGDALEEAGVTIVEVPLNSPDPFQSIGTLARVFGDRMLIGAGTLTDPAQVTEVARAGGRLIVTPHAELSIIRAAKQAGLFAVPGFFNPTEAFALLKAGADAIKLFPAEVVGPSMLKALKAVLPKDALVIPVGGIDKQSIAAWMAAGANGFGAGSSIYRPGDDAKTVKQKAKVLVDAVRTFNDIDRL</sequence>
<accession>A0A4Q7YZ61</accession>
<evidence type="ECO:0000256" key="3">
    <source>
        <dbReference type="ARBA" id="ARBA00011233"/>
    </source>
</evidence>
<evidence type="ECO:0000256" key="5">
    <source>
        <dbReference type="ARBA" id="ARBA00023277"/>
    </source>
</evidence>
<proteinExistence type="inferred from homology"/>
<dbReference type="GO" id="GO:0016829">
    <property type="term" value="F:lyase activity"/>
    <property type="evidence" value="ECO:0007669"/>
    <property type="project" value="UniProtKB-KW"/>
</dbReference>
<dbReference type="InterPro" id="IPR000887">
    <property type="entry name" value="Aldlse_KDPG_KHG"/>
</dbReference>
<evidence type="ECO:0000256" key="2">
    <source>
        <dbReference type="ARBA" id="ARBA00006906"/>
    </source>
</evidence>
<keyword evidence="7" id="KW-1185">Reference proteome</keyword>
<dbReference type="PROSITE" id="PS00160">
    <property type="entry name" value="ALDOLASE_KDPG_KHG_2"/>
    <property type="match status" value="1"/>
</dbReference>
<dbReference type="PANTHER" id="PTHR30246">
    <property type="entry name" value="2-KETO-3-DEOXY-6-PHOSPHOGLUCONATE ALDOLASE"/>
    <property type="match status" value="1"/>
</dbReference>
<keyword evidence="5" id="KW-0119">Carbohydrate metabolism</keyword>
<dbReference type="Proteomes" id="UP000292958">
    <property type="component" value="Unassembled WGS sequence"/>
</dbReference>
<comment type="caution">
    <text evidence="6">The sequence shown here is derived from an EMBL/GenBank/DDBJ whole genome shotgun (WGS) entry which is preliminary data.</text>
</comment>
<evidence type="ECO:0000313" key="6">
    <source>
        <dbReference type="EMBL" id="RZU43197.1"/>
    </source>
</evidence>
<comment type="similarity">
    <text evidence="2">Belongs to the KHG/KDPG aldolase family.</text>
</comment>
<dbReference type="NCBIfam" id="NF006600">
    <property type="entry name" value="PRK09140.1"/>
    <property type="match status" value="1"/>
</dbReference>
<comment type="pathway">
    <text evidence="1">Carbohydrate acid metabolism.</text>
</comment>
<dbReference type="PANTHER" id="PTHR30246:SF1">
    <property type="entry name" value="2-DEHYDRO-3-DEOXY-6-PHOSPHOGALACTONATE ALDOLASE-RELATED"/>
    <property type="match status" value="1"/>
</dbReference>
<dbReference type="CDD" id="cd00452">
    <property type="entry name" value="KDPG_aldolase"/>
    <property type="match status" value="1"/>
</dbReference>
<keyword evidence="4" id="KW-0456">Lyase</keyword>
<dbReference type="InterPro" id="IPR031338">
    <property type="entry name" value="KDPG/KHG_AS_2"/>
</dbReference>
<dbReference type="RefSeq" id="WP_242618143.1">
    <property type="nucleotide sequence ID" value="NZ_SHKW01000001.1"/>
</dbReference>
<dbReference type="AlphaFoldDB" id="A0A4Q7YZ61"/>
<dbReference type="Pfam" id="PF01081">
    <property type="entry name" value="Aldolase"/>
    <property type="match status" value="1"/>
</dbReference>
<dbReference type="EMBL" id="SHKW01000001">
    <property type="protein sequence ID" value="RZU43197.1"/>
    <property type="molecule type" value="Genomic_DNA"/>
</dbReference>
<protein>
    <submittedName>
        <fullName evidence="6">2-keto-3-deoxy-phosphogalactonate aldolase</fullName>
    </submittedName>
</protein>
<organism evidence="6 7">
    <name type="scientific">Edaphobacter modestus</name>
    <dbReference type="NCBI Taxonomy" id="388466"/>
    <lineage>
        <taxon>Bacteria</taxon>
        <taxon>Pseudomonadati</taxon>
        <taxon>Acidobacteriota</taxon>
        <taxon>Terriglobia</taxon>
        <taxon>Terriglobales</taxon>
        <taxon>Acidobacteriaceae</taxon>
        <taxon>Edaphobacter</taxon>
    </lineage>
</organism>